<feature type="signal peptide" evidence="5">
    <location>
        <begin position="1"/>
        <end position="25"/>
    </location>
</feature>
<comment type="subcellular location">
    <subcellularLocation>
        <location evidence="1">Cell membrane</location>
        <topology evidence="1">Single-pass type I membrane protein</topology>
    </subcellularLocation>
</comment>
<evidence type="ECO:0000256" key="4">
    <source>
        <dbReference type="SAM" id="Phobius"/>
    </source>
</evidence>
<reference evidence="6" key="2">
    <citation type="submission" date="2021-01" db="UniProtKB">
        <authorList>
            <consortium name="EnsemblMetazoa"/>
        </authorList>
    </citation>
    <scope>IDENTIFICATION</scope>
</reference>
<dbReference type="InParanoid" id="A0A7M7N0C1"/>
<feature type="chain" id="PRO_5029501258" description="Fibronectin type-III domain-containing protein" evidence="5">
    <location>
        <begin position="26"/>
        <end position="555"/>
    </location>
</feature>
<dbReference type="GO" id="GO:0005886">
    <property type="term" value="C:plasma membrane"/>
    <property type="evidence" value="ECO:0007669"/>
    <property type="project" value="UniProtKB-SubCell"/>
</dbReference>
<organism evidence="6 7">
    <name type="scientific">Strongylocentrotus purpuratus</name>
    <name type="common">Purple sea urchin</name>
    <dbReference type="NCBI Taxonomy" id="7668"/>
    <lineage>
        <taxon>Eukaryota</taxon>
        <taxon>Metazoa</taxon>
        <taxon>Echinodermata</taxon>
        <taxon>Eleutherozoa</taxon>
        <taxon>Echinozoa</taxon>
        <taxon>Echinoidea</taxon>
        <taxon>Euechinoidea</taxon>
        <taxon>Echinacea</taxon>
        <taxon>Camarodonta</taxon>
        <taxon>Echinidea</taxon>
        <taxon>Strongylocentrotidae</taxon>
        <taxon>Strongylocentrotus</taxon>
    </lineage>
</organism>
<feature type="compositionally biased region" description="Low complexity" evidence="3">
    <location>
        <begin position="312"/>
        <end position="345"/>
    </location>
</feature>
<evidence type="ECO:0008006" key="8">
    <source>
        <dbReference type="Google" id="ProtNLM"/>
    </source>
</evidence>
<dbReference type="Proteomes" id="UP000007110">
    <property type="component" value="Unassembled WGS sequence"/>
</dbReference>
<feature type="region of interest" description="Disordered" evidence="3">
    <location>
        <begin position="312"/>
        <end position="346"/>
    </location>
</feature>
<evidence type="ECO:0000256" key="3">
    <source>
        <dbReference type="SAM" id="MobiDB-lite"/>
    </source>
</evidence>
<keyword evidence="4" id="KW-0472">Membrane</keyword>
<evidence type="ECO:0000313" key="6">
    <source>
        <dbReference type="EnsemblMetazoa" id="XP_030829320"/>
    </source>
</evidence>
<keyword evidence="2" id="KW-1003">Cell membrane</keyword>
<dbReference type="OMA" id="YVWISET"/>
<keyword evidence="5" id="KW-0732">Signal</keyword>
<feature type="transmembrane region" description="Helical" evidence="4">
    <location>
        <begin position="370"/>
        <end position="394"/>
    </location>
</feature>
<dbReference type="EnsemblMetazoa" id="XM_030973460">
    <property type="protein sequence ID" value="XP_030829320"/>
    <property type="gene ID" value="LOC115919486"/>
</dbReference>
<dbReference type="RefSeq" id="XP_030829320.1">
    <property type="nucleotide sequence ID" value="XM_030973460.1"/>
</dbReference>
<dbReference type="KEGG" id="spu:115919486"/>
<feature type="compositionally biased region" description="Polar residues" evidence="3">
    <location>
        <begin position="512"/>
        <end position="525"/>
    </location>
</feature>
<accession>A0A7M7N0C1</accession>
<keyword evidence="4" id="KW-1133">Transmembrane helix</keyword>
<keyword evidence="4" id="KW-0812">Transmembrane</keyword>
<name>A0A7M7N0C1_STRPU</name>
<protein>
    <recommendedName>
        <fullName evidence="8">Fibronectin type-III domain-containing protein</fullName>
    </recommendedName>
</protein>
<sequence length="555" mass="60705">MFRIPLSLPTLVGIVLNVILFKSEASSGVLTCTSPCQQTDATGAPGISLPPCVISTTSSCETDGTVPVNQAPGPPLQVGLDSYSSSYIATDGKIYLDLAPRWKASTDRINYLTGYEVKVMCHQSICATQSFCVTILFNRTLTVSDAQSNFSVTCQYGDFAQPDMDYITIIRSLPNNDDNSNEGRFLTKLPSCGQESNLTVCNIESPNDWRPPFRPTLTQIANGSVQVTFWPSNKYTVYEVMLQKQEGNYEHYQVTYRFNPMLNLENSSPTVLFNNVLEGTYTAYVWISETLCDGCPWINSYNNIAVKAMPTPASSTTHPSSLTTPSNPTTSPTATPTPSSHLHTSLRPEVKPKVKPVVTPVVKPEASLPLATLSGALGGVLGLLLMVLILFFIVRSYMRSRTPGPPKETRHGGDPTLSSMSHHKNIPYNDCDSLNGTQYINHFTLSNGTTIYSDDPTCRFTNPSMVPATIHHDNMINGRLNLQESQFYADSMPYKEMDSISKVVDIHSPVDVQTSSKCEQPSSPDSGLESLYSDGTMEDGRTLFSLALTSLGDEV</sequence>
<evidence type="ECO:0000313" key="7">
    <source>
        <dbReference type="Proteomes" id="UP000007110"/>
    </source>
</evidence>
<dbReference type="GeneID" id="115919486"/>
<feature type="region of interest" description="Disordered" evidence="3">
    <location>
        <begin position="512"/>
        <end position="534"/>
    </location>
</feature>
<proteinExistence type="predicted"/>
<dbReference type="OrthoDB" id="10181869at2759"/>
<dbReference type="InterPro" id="IPR038683">
    <property type="entry name" value="IL17RA/B_FnIII-like_1_sf"/>
</dbReference>
<evidence type="ECO:0000256" key="5">
    <source>
        <dbReference type="SAM" id="SignalP"/>
    </source>
</evidence>
<dbReference type="Gene3D" id="2.60.40.2160">
    <property type="entry name" value="Interleukin-17 receptor A/B, fibronectin-III-like domain 1"/>
    <property type="match status" value="1"/>
</dbReference>
<dbReference type="AlphaFoldDB" id="A0A7M7N0C1"/>
<evidence type="ECO:0000256" key="2">
    <source>
        <dbReference type="ARBA" id="ARBA00022475"/>
    </source>
</evidence>
<reference evidence="7" key="1">
    <citation type="submission" date="2015-02" db="EMBL/GenBank/DDBJ databases">
        <title>Genome sequencing for Strongylocentrotus purpuratus.</title>
        <authorList>
            <person name="Murali S."/>
            <person name="Liu Y."/>
            <person name="Vee V."/>
            <person name="English A."/>
            <person name="Wang M."/>
            <person name="Skinner E."/>
            <person name="Han Y."/>
            <person name="Muzny D.M."/>
            <person name="Worley K.C."/>
            <person name="Gibbs R.A."/>
        </authorList>
    </citation>
    <scope>NUCLEOTIDE SEQUENCE</scope>
</reference>
<evidence type="ECO:0000256" key="1">
    <source>
        <dbReference type="ARBA" id="ARBA00004251"/>
    </source>
</evidence>
<keyword evidence="7" id="KW-1185">Reference proteome</keyword>